<evidence type="ECO:0000256" key="2">
    <source>
        <dbReference type="ARBA" id="ARBA00022723"/>
    </source>
</evidence>
<dbReference type="OrthoDB" id="272500at2759"/>
<keyword evidence="1 6" id="KW-0028">Amino-acid biosynthesis</keyword>
<feature type="binding site" evidence="6">
    <location>
        <begin position="144"/>
        <end position="145"/>
    </location>
    <ligand>
        <name>substrate</name>
    </ligand>
</feature>
<evidence type="ECO:0000256" key="5">
    <source>
        <dbReference type="ARBA" id="ARBA00023167"/>
    </source>
</evidence>
<comment type="subcellular location">
    <subcellularLocation>
        <location evidence="6">Cytoplasm</location>
    </subcellularLocation>
    <subcellularLocation>
        <location evidence="6">Nucleus</location>
    </subcellularLocation>
</comment>
<dbReference type="NCBIfam" id="TIGR01691">
    <property type="entry name" value="enolase-ppase"/>
    <property type="match status" value="1"/>
</dbReference>
<evidence type="ECO:0000256" key="3">
    <source>
        <dbReference type="ARBA" id="ARBA00022801"/>
    </source>
</evidence>
<dbReference type="InterPro" id="IPR023943">
    <property type="entry name" value="Enolase-ppase_E1"/>
</dbReference>
<comment type="pathway">
    <text evidence="6">Amino-acid biosynthesis; L-methionine biosynthesis via salvage pathway; L-methionine from S-methyl-5-thio-alpha-D-ribose 1-phosphate: step 3/6.</text>
</comment>
<dbReference type="InParanoid" id="A0A163DRK9"/>
<dbReference type="GO" id="GO:0005737">
    <property type="term" value="C:cytoplasm"/>
    <property type="evidence" value="ECO:0007669"/>
    <property type="project" value="UniProtKB-SubCell"/>
</dbReference>
<feature type="binding site" evidence="6">
    <location>
        <position position="203"/>
    </location>
    <ligand>
        <name>Mg(2+)</name>
        <dbReference type="ChEBI" id="CHEBI:18420"/>
    </ligand>
</feature>
<dbReference type="PANTHER" id="PTHR20371">
    <property type="entry name" value="ENOLASE-PHOSPHATASE E1"/>
    <property type="match status" value="1"/>
</dbReference>
<organism evidence="7 8">
    <name type="scientific">Phycomyces blakesleeanus (strain ATCC 8743b / DSM 1359 / FGSC 10004 / NBRC 33097 / NRRL 1555)</name>
    <dbReference type="NCBI Taxonomy" id="763407"/>
    <lineage>
        <taxon>Eukaryota</taxon>
        <taxon>Fungi</taxon>
        <taxon>Fungi incertae sedis</taxon>
        <taxon>Mucoromycota</taxon>
        <taxon>Mucoromycotina</taxon>
        <taxon>Mucoromycetes</taxon>
        <taxon>Mucorales</taxon>
        <taxon>Phycomycetaceae</taxon>
        <taxon>Phycomyces</taxon>
    </lineage>
</organism>
<protein>
    <recommendedName>
        <fullName evidence="6">Enolase-phosphatase E1</fullName>
        <ecNumber evidence="6">3.1.3.77</ecNumber>
    </recommendedName>
    <alternativeName>
        <fullName evidence="6">2,3-diketo-5-methylthio-1-phosphopentane phosphatase</fullName>
    </alternativeName>
</protein>
<comment type="pathway">
    <text evidence="6">Amino-acid biosynthesis; L-methionine biosynthesis via salvage pathway; L-methionine from S-methyl-5-thio-alpha-D-ribose 1-phosphate: step 4/6.</text>
</comment>
<dbReference type="Proteomes" id="UP000077315">
    <property type="component" value="Unassembled WGS sequence"/>
</dbReference>
<dbReference type="GO" id="GO:0000287">
    <property type="term" value="F:magnesium ion binding"/>
    <property type="evidence" value="ECO:0007669"/>
    <property type="project" value="UniProtKB-UniRule"/>
</dbReference>
<dbReference type="PANTHER" id="PTHR20371:SF1">
    <property type="entry name" value="ENOLASE-PHOSPHATASE E1"/>
    <property type="match status" value="1"/>
</dbReference>
<keyword evidence="6" id="KW-0539">Nucleus</keyword>
<keyword evidence="6" id="KW-0963">Cytoplasm</keyword>
<proteinExistence type="inferred from homology"/>
<dbReference type="EMBL" id="KV440982">
    <property type="protein sequence ID" value="OAD72990.1"/>
    <property type="molecule type" value="Genomic_DNA"/>
</dbReference>
<dbReference type="AlphaFoldDB" id="A0A163DRK9"/>
<comment type="function">
    <text evidence="6">Bifunctional enzyme that catalyzes the enolization of 2,3-diketo-5-methylthiopentyl-1-phosphate (DK-MTP-1-P) into the intermediate 2-hydroxy-3-keto-5-methylthiopentenyl-1-phosphate (HK-MTPenyl-1-P), which is then dephosphorylated to form the acireductone 1,2-dihydroxy-3-keto-5-methylthiopentene (DHK-MTPene).</text>
</comment>
<comment type="similarity">
    <text evidence="6">Belongs to the HAD-like hydrolase superfamily. MasA/MtnC family.</text>
</comment>
<dbReference type="GeneID" id="28994813"/>
<comment type="subunit">
    <text evidence="6">Monomer.</text>
</comment>
<evidence type="ECO:0000256" key="1">
    <source>
        <dbReference type="ARBA" id="ARBA00022605"/>
    </source>
</evidence>
<dbReference type="FunCoup" id="A0A163DRK9">
    <property type="interactions" value="394"/>
</dbReference>
<dbReference type="GO" id="GO:0019509">
    <property type="term" value="P:L-methionine salvage from methylthioadenosine"/>
    <property type="evidence" value="ECO:0007669"/>
    <property type="project" value="UniProtKB-UniRule"/>
</dbReference>
<reference evidence="8" key="1">
    <citation type="submission" date="2015-06" db="EMBL/GenBank/DDBJ databases">
        <title>Expansion of signal transduction pathways in fungi by whole-genome duplication.</title>
        <authorList>
            <consortium name="DOE Joint Genome Institute"/>
            <person name="Corrochano L.M."/>
            <person name="Kuo A."/>
            <person name="Marcet-Houben M."/>
            <person name="Polaino S."/>
            <person name="Salamov A."/>
            <person name="Villalobos J.M."/>
            <person name="Alvarez M.I."/>
            <person name="Avalos J."/>
            <person name="Benito E.P."/>
            <person name="Benoit I."/>
            <person name="Burger G."/>
            <person name="Camino L.P."/>
            <person name="Canovas D."/>
            <person name="Cerda-Olmedo E."/>
            <person name="Cheng J.-F."/>
            <person name="Dominguez A."/>
            <person name="Elias M."/>
            <person name="Eslava A.P."/>
            <person name="Glaser F."/>
            <person name="Grimwood J."/>
            <person name="Gutierrez G."/>
            <person name="Heitman J."/>
            <person name="Henrissat B."/>
            <person name="Iturriaga E.A."/>
            <person name="Lang B.F."/>
            <person name="Lavin J.L."/>
            <person name="Lee S."/>
            <person name="Li W."/>
            <person name="Lindquist E."/>
            <person name="Lopez-Garcia S."/>
            <person name="Luque E.M."/>
            <person name="Marcos A.T."/>
            <person name="Martin J."/>
            <person name="McCluskey K."/>
            <person name="Medina H.R."/>
            <person name="Miralles-Duran A."/>
            <person name="Miyazaki A."/>
            <person name="Munoz-Torres E."/>
            <person name="Oguiza J.A."/>
            <person name="Ohm R."/>
            <person name="Olmedo M."/>
            <person name="Orejas M."/>
            <person name="Ortiz-Castellanos L."/>
            <person name="Pisabarro A.G."/>
            <person name="Rodriguez-Romero J."/>
            <person name="Ruiz-Herrera J."/>
            <person name="Ruiz-Vazquez R."/>
            <person name="Sanz C."/>
            <person name="Schackwitz W."/>
            <person name="Schmutz J."/>
            <person name="Shahriari M."/>
            <person name="Shelest E."/>
            <person name="Silva-Franco F."/>
            <person name="Soanes D."/>
            <person name="Syed K."/>
            <person name="Tagua V.G."/>
            <person name="Talbot N.J."/>
            <person name="Thon M."/>
            <person name="De vries R.P."/>
            <person name="Wiebenga A."/>
            <person name="Yadav J.S."/>
            <person name="Braun E.L."/>
            <person name="Baker S."/>
            <person name="Garre V."/>
            <person name="Horwitz B."/>
            <person name="Torres-Martinez S."/>
            <person name="Idnurm A."/>
            <person name="Herrera-Estrella A."/>
            <person name="Gabaldon T."/>
            <person name="Grigoriev I.V."/>
        </authorList>
    </citation>
    <scope>NUCLEOTIDE SEQUENCE [LARGE SCALE GENOMIC DNA]</scope>
    <source>
        <strain evidence="8">NRRL 1555(-)</strain>
    </source>
</reference>
<name>A0A163DRK9_PHYB8</name>
<dbReference type="Pfam" id="PF00702">
    <property type="entry name" value="Hydrolase"/>
    <property type="match status" value="1"/>
</dbReference>
<dbReference type="CDD" id="cd01629">
    <property type="entry name" value="HAD_EP"/>
    <property type="match status" value="1"/>
</dbReference>
<dbReference type="FunFam" id="3.40.50.1000:FF:000079">
    <property type="entry name" value="Enolase-phosphatase E1"/>
    <property type="match status" value="1"/>
</dbReference>
<dbReference type="GO" id="GO:0043874">
    <property type="term" value="F:acireductone synthase activity"/>
    <property type="evidence" value="ECO:0007669"/>
    <property type="project" value="UniProtKB-EC"/>
</dbReference>
<evidence type="ECO:0000256" key="6">
    <source>
        <dbReference type="HAMAP-Rule" id="MF_03117"/>
    </source>
</evidence>
<dbReference type="SFLD" id="SFLDS00003">
    <property type="entry name" value="Haloacid_Dehalogenase"/>
    <property type="match status" value="1"/>
</dbReference>
<comment type="catalytic activity">
    <reaction evidence="6">
        <text>5-methylsulfanyl-2,3-dioxopentyl phosphate + H2O = 1,2-dihydroxy-5-(methylsulfanyl)pent-1-en-3-one + phosphate</text>
        <dbReference type="Rhea" id="RHEA:21700"/>
        <dbReference type="ChEBI" id="CHEBI:15377"/>
        <dbReference type="ChEBI" id="CHEBI:43474"/>
        <dbReference type="ChEBI" id="CHEBI:49252"/>
        <dbReference type="ChEBI" id="CHEBI:58828"/>
        <dbReference type="EC" id="3.1.3.77"/>
    </reaction>
</comment>
<comment type="cofactor">
    <cofactor evidence="6">
        <name>Mg(2+)</name>
        <dbReference type="ChEBI" id="CHEBI:18420"/>
    </cofactor>
    <text evidence="6">Binds 1 Mg(2+) ion per subunit.</text>
</comment>
<keyword evidence="2 6" id="KW-0479">Metal-binding</keyword>
<dbReference type="SFLD" id="SFLDG01133">
    <property type="entry name" value="C1.5.4:_Enolase-phosphatase_Li"/>
    <property type="match status" value="1"/>
</dbReference>
<keyword evidence="4 6" id="KW-0460">Magnesium</keyword>
<evidence type="ECO:0000256" key="4">
    <source>
        <dbReference type="ARBA" id="ARBA00022842"/>
    </source>
</evidence>
<dbReference type="NCBIfam" id="TIGR01549">
    <property type="entry name" value="HAD-SF-IA-v1"/>
    <property type="match status" value="1"/>
</dbReference>
<accession>A0A163DRK9</accession>
<dbReference type="RefSeq" id="XP_018291030.1">
    <property type="nucleotide sequence ID" value="XM_018433907.1"/>
</dbReference>
<dbReference type="HAMAP" id="MF_03117">
    <property type="entry name" value="Salvage_MtnC_euk"/>
    <property type="match status" value="1"/>
</dbReference>
<dbReference type="InterPro" id="IPR036412">
    <property type="entry name" value="HAD-like_sf"/>
</dbReference>
<keyword evidence="3 6" id="KW-0378">Hydrolase</keyword>
<dbReference type="SFLD" id="SFLDG01129">
    <property type="entry name" value="C1.5:_HAD__Beta-PGM__Phosphata"/>
    <property type="match status" value="1"/>
</dbReference>
<dbReference type="InterPro" id="IPR006439">
    <property type="entry name" value="HAD-SF_hydro_IA"/>
</dbReference>
<dbReference type="GO" id="GO:0005634">
    <property type="term" value="C:nucleus"/>
    <property type="evidence" value="ECO:0007669"/>
    <property type="project" value="UniProtKB-SubCell"/>
</dbReference>
<gene>
    <name evidence="6" type="primary">UTR4</name>
    <name evidence="7" type="ORF">PHYBLDRAFT_159056</name>
</gene>
<dbReference type="SFLD" id="SFLDF00044">
    <property type="entry name" value="enolase-phosphatase"/>
    <property type="match status" value="1"/>
</dbReference>
<dbReference type="InterPro" id="IPR027511">
    <property type="entry name" value="ENOPH1_eukaryotes"/>
</dbReference>
<feature type="binding site" evidence="6">
    <location>
        <position position="12"/>
    </location>
    <ligand>
        <name>Mg(2+)</name>
        <dbReference type="ChEBI" id="CHEBI:18420"/>
    </ligand>
</feature>
<dbReference type="EC" id="3.1.3.77" evidence="6"/>
<feature type="binding site" evidence="6">
    <location>
        <position position="10"/>
    </location>
    <ligand>
        <name>Mg(2+)</name>
        <dbReference type="ChEBI" id="CHEBI:18420"/>
    </ligand>
</feature>
<dbReference type="Gene3D" id="3.40.50.1000">
    <property type="entry name" value="HAD superfamily/HAD-like"/>
    <property type="match status" value="1"/>
</dbReference>
<dbReference type="STRING" id="763407.A0A163DRK9"/>
<dbReference type="InterPro" id="IPR023214">
    <property type="entry name" value="HAD_sf"/>
</dbReference>
<keyword evidence="5 6" id="KW-0486">Methionine biosynthesis</keyword>
<evidence type="ECO:0000313" key="8">
    <source>
        <dbReference type="Proteomes" id="UP000077315"/>
    </source>
</evidence>
<dbReference type="SUPFAM" id="SSF56784">
    <property type="entry name" value="HAD-like"/>
    <property type="match status" value="1"/>
</dbReference>
<keyword evidence="8" id="KW-1185">Reference proteome</keyword>
<feature type="binding site" evidence="6">
    <location>
        <position position="178"/>
    </location>
    <ligand>
        <name>substrate</name>
    </ligand>
</feature>
<sequence length="246" mass="27337">MTNYDTVVLDIEGTITPITFVKDILFPFVTQGLDSFLTRTWGSEDLNKHIAQLREQAKNDVENGIPEAVLIPTDGSPEKIKAAIKKNIEWQMAADRKIGALKAFQGYMWKEGYSSGELRGQVYDDVVPALNKWRDSGKKIYIYSSGSVPAQKLLVGYSDKGNIMEYFSGYFDTTIGLKTEVQSYVNIAKDISKDPKQILFVTDNIKEILAAHQAGFQVVISDRPGNALLGPESAAFQIVTAFDQIQ</sequence>
<dbReference type="VEuPathDB" id="FungiDB:PHYBLDRAFT_159056"/>
<evidence type="ECO:0000313" key="7">
    <source>
        <dbReference type="EMBL" id="OAD72990.1"/>
    </source>
</evidence>
<dbReference type="Gene3D" id="1.10.720.60">
    <property type="match status" value="1"/>
</dbReference>
<dbReference type="UniPathway" id="UPA00904">
    <property type="reaction ID" value="UER00876"/>
</dbReference>